<keyword evidence="3" id="KW-1185">Reference proteome</keyword>
<dbReference type="EMBL" id="JAMOIM010000005">
    <property type="protein sequence ID" value="MCW6508201.1"/>
    <property type="molecule type" value="Genomic_DNA"/>
</dbReference>
<protein>
    <recommendedName>
        <fullName evidence="4">PEP-CTERM sorting domain-containing protein</fullName>
    </recommendedName>
</protein>
<evidence type="ECO:0008006" key="4">
    <source>
        <dbReference type="Google" id="ProtNLM"/>
    </source>
</evidence>
<evidence type="ECO:0000256" key="1">
    <source>
        <dbReference type="SAM" id="SignalP"/>
    </source>
</evidence>
<evidence type="ECO:0000313" key="2">
    <source>
        <dbReference type="EMBL" id="MCW6508201.1"/>
    </source>
</evidence>
<feature type="signal peptide" evidence="1">
    <location>
        <begin position="1"/>
        <end position="17"/>
    </location>
</feature>
<gene>
    <name evidence="2" type="ORF">M8523_09220</name>
</gene>
<name>A0AA41YVX3_9HYPH</name>
<proteinExistence type="predicted"/>
<accession>A0AA41YVX3</accession>
<keyword evidence="1" id="KW-0732">Signal</keyword>
<evidence type="ECO:0000313" key="3">
    <source>
        <dbReference type="Proteomes" id="UP001165667"/>
    </source>
</evidence>
<comment type="caution">
    <text evidence="2">The sequence shown here is derived from an EMBL/GenBank/DDBJ whole genome shotgun (WGS) entry which is preliminary data.</text>
</comment>
<feature type="chain" id="PRO_5041438849" description="PEP-CTERM sorting domain-containing protein" evidence="1">
    <location>
        <begin position="18"/>
        <end position="203"/>
    </location>
</feature>
<dbReference type="RefSeq" id="WP_282584573.1">
    <property type="nucleotide sequence ID" value="NZ_JAMOIM010000005.1"/>
</dbReference>
<organism evidence="2 3">
    <name type="scientific">Lichenifustis flavocetrariae</name>
    <dbReference type="NCBI Taxonomy" id="2949735"/>
    <lineage>
        <taxon>Bacteria</taxon>
        <taxon>Pseudomonadati</taxon>
        <taxon>Pseudomonadota</taxon>
        <taxon>Alphaproteobacteria</taxon>
        <taxon>Hyphomicrobiales</taxon>
        <taxon>Lichenihabitantaceae</taxon>
        <taxon>Lichenifustis</taxon>
    </lineage>
</organism>
<reference evidence="2" key="1">
    <citation type="submission" date="2022-05" db="EMBL/GenBank/DDBJ databases">
        <authorList>
            <person name="Pankratov T."/>
        </authorList>
    </citation>
    <scope>NUCLEOTIDE SEQUENCE</scope>
    <source>
        <strain evidence="2">BP6-180914</strain>
    </source>
</reference>
<dbReference type="Proteomes" id="UP001165667">
    <property type="component" value="Unassembled WGS sequence"/>
</dbReference>
<dbReference type="AlphaFoldDB" id="A0AA41YVX3"/>
<sequence>MALLTASLAYVAGTASASALFIHEDISILDVGRSDDYQSSLLFDTSTGQGTFSFLGQVFGGQDFLGSFTASGSGVVQIVRDTLSTNYSFSLLLDPATFSGFVLTRTDVLIDDEIAPSFPAPQFSVTVPGDPTDYSVCRGCYDHSGDLFPSFFSDRITISSVLTPVPLPPSLPLYAIGLIALGGLSLSGRRLSTTSADPIAATE</sequence>